<feature type="domain" description="Putative plant transposon protein" evidence="1">
    <location>
        <begin position="39"/>
        <end position="168"/>
    </location>
</feature>
<evidence type="ECO:0000313" key="2">
    <source>
        <dbReference type="EMBL" id="MCD9559717.1"/>
    </source>
</evidence>
<protein>
    <recommendedName>
        <fullName evidence="1">Putative plant transposon protein domain-containing protein</fullName>
    </recommendedName>
</protein>
<accession>A0ABS8ULE9</accession>
<sequence length="168" mass="19617">MGKYYVAFKEKRSIHAEAQFEVDSFKNAFPNIYDQIGMRNWDPFTIPVDPYFLELVWEFYASYRSRQQLIKHKGRRYITMPIIGLVARARGAYNSRGNQFALLGGSNPITLDIPQEGGKKVNQFKWVANMIALSQPQWVISRGLIHRRDLKFEARMWLDLVCSRLLPS</sequence>
<comment type="caution">
    <text evidence="2">The sequence shown here is derived from an EMBL/GenBank/DDBJ whole genome shotgun (WGS) entry which is preliminary data.</text>
</comment>
<keyword evidence="3" id="KW-1185">Reference proteome</keyword>
<dbReference type="EMBL" id="JACEIK010002197">
    <property type="protein sequence ID" value="MCD9559717.1"/>
    <property type="molecule type" value="Genomic_DNA"/>
</dbReference>
<evidence type="ECO:0000313" key="3">
    <source>
        <dbReference type="Proteomes" id="UP000823775"/>
    </source>
</evidence>
<organism evidence="2 3">
    <name type="scientific">Datura stramonium</name>
    <name type="common">Jimsonweed</name>
    <name type="synonym">Common thornapple</name>
    <dbReference type="NCBI Taxonomy" id="4076"/>
    <lineage>
        <taxon>Eukaryota</taxon>
        <taxon>Viridiplantae</taxon>
        <taxon>Streptophyta</taxon>
        <taxon>Embryophyta</taxon>
        <taxon>Tracheophyta</taxon>
        <taxon>Spermatophyta</taxon>
        <taxon>Magnoliopsida</taxon>
        <taxon>eudicotyledons</taxon>
        <taxon>Gunneridae</taxon>
        <taxon>Pentapetalae</taxon>
        <taxon>asterids</taxon>
        <taxon>lamiids</taxon>
        <taxon>Solanales</taxon>
        <taxon>Solanaceae</taxon>
        <taxon>Solanoideae</taxon>
        <taxon>Datureae</taxon>
        <taxon>Datura</taxon>
    </lineage>
</organism>
<dbReference type="Pfam" id="PF20167">
    <property type="entry name" value="Transposase_32"/>
    <property type="match status" value="1"/>
</dbReference>
<proteinExistence type="predicted"/>
<dbReference type="InterPro" id="IPR046796">
    <property type="entry name" value="Transposase_32_dom"/>
</dbReference>
<reference evidence="2 3" key="1">
    <citation type="journal article" date="2021" name="BMC Genomics">
        <title>Datura genome reveals duplications of psychoactive alkaloid biosynthetic genes and high mutation rate following tissue culture.</title>
        <authorList>
            <person name="Rajewski A."/>
            <person name="Carter-House D."/>
            <person name="Stajich J."/>
            <person name="Litt A."/>
        </authorList>
    </citation>
    <scope>NUCLEOTIDE SEQUENCE [LARGE SCALE GENOMIC DNA]</scope>
    <source>
        <strain evidence="2">AR-01</strain>
    </source>
</reference>
<name>A0ABS8ULE9_DATST</name>
<gene>
    <name evidence="2" type="ORF">HAX54_017889</name>
</gene>
<evidence type="ECO:0000259" key="1">
    <source>
        <dbReference type="Pfam" id="PF20167"/>
    </source>
</evidence>
<dbReference type="Proteomes" id="UP000823775">
    <property type="component" value="Unassembled WGS sequence"/>
</dbReference>